<dbReference type="EMBL" id="JAUOPG010000004">
    <property type="protein sequence ID" value="MDO6453564.1"/>
    <property type="molecule type" value="Genomic_DNA"/>
</dbReference>
<gene>
    <name evidence="2" type="ORF">Q4490_08305</name>
</gene>
<dbReference type="AlphaFoldDB" id="A0AAW7XKG6"/>
<evidence type="ECO:0000256" key="1">
    <source>
        <dbReference type="ARBA" id="ARBA00009477"/>
    </source>
</evidence>
<comment type="caution">
    <text evidence="2">The sequence shown here is derived from an EMBL/GenBank/DDBJ whole genome shotgun (WGS) entry which is preliminary data.</text>
</comment>
<accession>A0AAW7XKG6</accession>
<protein>
    <submittedName>
        <fullName evidence="2">Efflux RND transporter periplasmic adaptor subunit</fullName>
    </submittedName>
</protein>
<dbReference type="Gene3D" id="1.10.287.470">
    <property type="entry name" value="Helix hairpin bin"/>
    <property type="match status" value="1"/>
</dbReference>
<dbReference type="GO" id="GO:1990281">
    <property type="term" value="C:efflux pump complex"/>
    <property type="evidence" value="ECO:0007669"/>
    <property type="project" value="TreeGrafter"/>
</dbReference>
<evidence type="ECO:0000313" key="3">
    <source>
        <dbReference type="Proteomes" id="UP001169862"/>
    </source>
</evidence>
<dbReference type="InterPro" id="IPR006143">
    <property type="entry name" value="RND_pump_MFP"/>
</dbReference>
<name>A0AAW7XKG6_9GAMM</name>
<dbReference type="SUPFAM" id="SSF111369">
    <property type="entry name" value="HlyD-like secretion proteins"/>
    <property type="match status" value="1"/>
</dbReference>
<dbReference type="Gene3D" id="2.40.30.170">
    <property type="match status" value="1"/>
</dbReference>
<dbReference type="Gene3D" id="2.40.50.100">
    <property type="match status" value="1"/>
</dbReference>
<dbReference type="Proteomes" id="UP001169862">
    <property type="component" value="Unassembled WGS sequence"/>
</dbReference>
<organism evidence="2 3">
    <name type="scientific">Neptunomonas phycophila</name>
    <dbReference type="NCBI Taxonomy" id="1572645"/>
    <lineage>
        <taxon>Bacteria</taxon>
        <taxon>Pseudomonadati</taxon>
        <taxon>Pseudomonadota</taxon>
        <taxon>Gammaproteobacteria</taxon>
        <taxon>Oceanospirillales</taxon>
        <taxon>Oceanospirillaceae</taxon>
        <taxon>Neptunomonas</taxon>
    </lineage>
</organism>
<evidence type="ECO:0000313" key="2">
    <source>
        <dbReference type="EMBL" id="MDO6453564.1"/>
    </source>
</evidence>
<dbReference type="PANTHER" id="PTHR30469">
    <property type="entry name" value="MULTIDRUG RESISTANCE PROTEIN MDTA"/>
    <property type="match status" value="1"/>
</dbReference>
<comment type="similarity">
    <text evidence="1">Belongs to the membrane fusion protein (MFP) (TC 8.A.1) family.</text>
</comment>
<sequence>MLKCINKEVLCSVAGGLIAFCAPLYAATPVIVKPLSSVVSFEELTAPATVVNEQHIVVSAEITAKLLELPVKVGDSVTKDQALAELDCQDYLLYEEQAKQRAKSLSSQVGLASRQLKRTKKLQTTGSVSVDVLNQRQSELNSLWAQLQGGKAEEAISALNVGRCSVLAPFDGVVTEVYTAPGALLPSGAAVVKLLDTRRGEVSAALQPEQVTSLGASENIWLRTGENRYPVTVRSILPFIKSTARTQEVRLEFAQAQALSGATGELVWQKAQPSIPAMYTVTRGNQVGVMLADGNKARFAAIPGAKPGQSVTTRLSSTAQLIVSGQYVLNDGDEITIEQGENERDNPTAQ</sequence>
<dbReference type="PANTHER" id="PTHR30469:SF15">
    <property type="entry name" value="HLYD FAMILY OF SECRETION PROTEINS"/>
    <property type="match status" value="1"/>
</dbReference>
<dbReference type="GO" id="GO:0015562">
    <property type="term" value="F:efflux transmembrane transporter activity"/>
    <property type="evidence" value="ECO:0007669"/>
    <property type="project" value="TreeGrafter"/>
</dbReference>
<proteinExistence type="inferred from homology"/>
<reference evidence="2" key="1">
    <citation type="submission" date="2023-07" db="EMBL/GenBank/DDBJ databases">
        <title>Genome content predicts the carbon catabolic preferences of heterotrophic bacteria.</title>
        <authorList>
            <person name="Gralka M."/>
        </authorList>
    </citation>
    <scope>NUCLEOTIDE SEQUENCE</scope>
    <source>
        <strain evidence="2">I2M16</strain>
    </source>
</reference>
<dbReference type="NCBIfam" id="TIGR01730">
    <property type="entry name" value="RND_mfp"/>
    <property type="match status" value="1"/>
</dbReference>
<dbReference type="RefSeq" id="WP_303549854.1">
    <property type="nucleotide sequence ID" value="NZ_JAUOPG010000004.1"/>
</dbReference>